<protein>
    <submittedName>
        <fullName evidence="2">Uncharacterized protein</fullName>
    </submittedName>
</protein>
<feature type="transmembrane region" description="Helical" evidence="1">
    <location>
        <begin position="200"/>
        <end position="218"/>
    </location>
</feature>
<dbReference type="EMBL" id="KK365266">
    <property type="protein sequence ID" value="KCZ79499.1"/>
    <property type="molecule type" value="Genomic_DNA"/>
</dbReference>
<keyword evidence="1" id="KW-1133">Transmembrane helix</keyword>
<dbReference type="AlphaFoldDB" id="A0A059EXM8"/>
<keyword evidence="1" id="KW-0472">Membrane</keyword>
<organism evidence="2 3">
    <name type="scientific">Anncaliia algerae PRA339</name>
    <dbReference type="NCBI Taxonomy" id="1288291"/>
    <lineage>
        <taxon>Eukaryota</taxon>
        <taxon>Fungi</taxon>
        <taxon>Fungi incertae sedis</taxon>
        <taxon>Microsporidia</taxon>
        <taxon>Tubulinosematoidea</taxon>
        <taxon>Tubulinosematidae</taxon>
        <taxon>Anncaliia</taxon>
    </lineage>
</organism>
<feature type="transmembrane region" description="Helical" evidence="1">
    <location>
        <begin position="146"/>
        <end position="164"/>
    </location>
</feature>
<evidence type="ECO:0000313" key="3">
    <source>
        <dbReference type="Proteomes" id="UP000030655"/>
    </source>
</evidence>
<reference evidence="3" key="1">
    <citation type="submission" date="2013-02" db="EMBL/GenBank/DDBJ databases">
        <authorList>
            <consortium name="The Broad Institute Genome Sequencing Platform"/>
            <person name="Cuomo C."/>
            <person name="Becnel J."/>
            <person name="Sanscrainte N."/>
            <person name="Walker B."/>
            <person name="Young S.K."/>
            <person name="Zeng Q."/>
            <person name="Gargeya S."/>
            <person name="Fitzgerald M."/>
            <person name="Haas B."/>
            <person name="Abouelleil A."/>
            <person name="Alvarado L."/>
            <person name="Arachchi H.M."/>
            <person name="Berlin A.M."/>
            <person name="Chapman S.B."/>
            <person name="Dewar J."/>
            <person name="Goldberg J."/>
            <person name="Griggs A."/>
            <person name="Gujja S."/>
            <person name="Hansen M."/>
            <person name="Howarth C."/>
            <person name="Imamovic A."/>
            <person name="Larimer J."/>
            <person name="McCowan C."/>
            <person name="Murphy C."/>
            <person name="Neiman D."/>
            <person name="Pearson M."/>
            <person name="Priest M."/>
            <person name="Roberts A."/>
            <person name="Saif S."/>
            <person name="Shea T."/>
            <person name="Sisk P."/>
            <person name="Sykes S."/>
            <person name="Wortman J."/>
            <person name="Nusbaum C."/>
            <person name="Birren B."/>
        </authorList>
    </citation>
    <scope>NUCLEOTIDE SEQUENCE [LARGE SCALE GENOMIC DNA]</scope>
    <source>
        <strain evidence="3">PRA339</strain>
    </source>
</reference>
<reference evidence="2 3" key="2">
    <citation type="submission" date="2014-03" db="EMBL/GenBank/DDBJ databases">
        <title>The Genome Sequence of Anncaliia algerae insect isolate PRA339.</title>
        <authorList>
            <consortium name="The Broad Institute Genome Sequencing Platform"/>
            <consortium name="The Broad Institute Genome Sequencing Center for Infectious Disease"/>
            <person name="Cuomo C."/>
            <person name="Becnel J."/>
            <person name="Sanscrainte N."/>
            <person name="Walker B."/>
            <person name="Young S.K."/>
            <person name="Zeng Q."/>
            <person name="Gargeya S."/>
            <person name="Fitzgerald M."/>
            <person name="Haas B."/>
            <person name="Abouelleil A."/>
            <person name="Alvarado L."/>
            <person name="Arachchi H.M."/>
            <person name="Berlin A.M."/>
            <person name="Chapman S.B."/>
            <person name="Dewar J."/>
            <person name="Goldberg J."/>
            <person name="Griggs A."/>
            <person name="Gujja S."/>
            <person name="Hansen M."/>
            <person name="Howarth C."/>
            <person name="Imamovic A."/>
            <person name="Larimer J."/>
            <person name="McCowan C."/>
            <person name="Murphy C."/>
            <person name="Neiman D."/>
            <person name="Pearson M."/>
            <person name="Priest M."/>
            <person name="Roberts A."/>
            <person name="Saif S."/>
            <person name="Shea T."/>
            <person name="Sisk P."/>
            <person name="Sykes S."/>
            <person name="Wortman J."/>
            <person name="Nusbaum C."/>
            <person name="Birren B."/>
        </authorList>
    </citation>
    <scope>NUCLEOTIDE SEQUENCE [LARGE SCALE GENOMIC DNA]</scope>
    <source>
        <strain evidence="2 3">PRA339</strain>
    </source>
</reference>
<gene>
    <name evidence="2" type="ORF">H312_03111</name>
</gene>
<dbReference type="HOGENOM" id="CLU_1019315_0_0_1"/>
<name>A0A059EXM8_9MICR</name>
<feature type="transmembrane region" description="Helical" evidence="1">
    <location>
        <begin position="79"/>
        <end position="98"/>
    </location>
</feature>
<dbReference type="Proteomes" id="UP000030655">
    <property type="component" value="Unassembled WGS sequence"/>
</dbReference>
<keyword evidence="3" id="KW-1185">Reference proteome</keyword>
<evidence type="ECO:0000256" key="1">
    <source>
        <dbReference type="SAM" id="Phobius"/>
    </source>
</evidence>
<dbReference type="VEuPathDB" id="MicrosporidiaDB:H312_03111"/>
<dbReference type="OrthoDB" id="10342927at2759"/>
<sequence>MKRKYKNSPSSSHINSEGEGKYYKIDDKESNINKFNKEWSSGNYIKAFTHLILPIQNIYEIIFVLIFKYFDLFSFKDDLYFISIIITNTLCIISNLSVNFYKKAIFIDYLFSLITDFTRIITLSVSIYNSNDNFYIFSRISDSMRYFYRLLLIFTSIILLQVNLKKLLSKKEERMLNTITTCIILLEIMCYYNNLLLSLIFNLILLFTSVGYVLYNLLNNKLNLIEQLQYNYYVIFTLKIIDLAFITFLYYTIYDLSFFENCTECNYKLSLDN</sequence>
<feature type="transmembrane region" description="Helical" evidence="1">
    <location>
        <begin position="230"/>
        <end position="251"/>
    </location>
</feature>
<accession>A0A059EXM8</accession>
<feature type="transmembrane region" description="Helical" evidence="1">
    <location>
        <begin position="105"/>
        <end position="126"/>
    </location>
</feature>
<evidence type="ECO:0000313" key="2">
    <source>
        <dbReference type="EMBL" id="KCZ79499.1"/>
    </source>
</evidence>
<proteinExistence type="predicted"/>
<feature type="transmembrane region" description="Helical" evidence="1">
    <location>
        <begin position="47"/>
        <end position="67"/>
    </location>
</feature>
<keyword evidence="1" id="KW-0812">Transmembrane</keyword>